<evidence type="ECO:0000256" key="1">
    <source>
        <dbReference type="ARBA" id="ARBA00001400"/>
    </source>
</evidence>
<protein>
    <recommendedName>
        <fullName evidence="5 9">Uracil-DNA glycosylase</fullName>
        <shortName evidence="9">UDG</shortName>
        <ecNumber evidence="4 9">3.2.2.27</ecNumber>
    </recommendedName>
</protein>
<comment type="subcellular location">
    <subcellularLocation>
        <location evidence="9">Cytoplasm</location>
    </subcellularLocation>
</comment>
<dbReference type="EC" id="3.2.2.27" evidence="4 9"/>
<name>A0A917FU97_9GAMM</name>
<sequence length="227" mass="25776">MAETLTPKIENSWLKVLNQEFQQAYMQQLKQFLIREKQIKQVVYPPGSQIFAAFNHTPLTNVKVVILGQDPYHGPGQAHGLSFSVQPGTALPPSLKNIYKELNSDLSVHNQTGDLTSWAKQGVLLLNSVLTVRQNQAASHRDRGWERFTDAVITTVNSHCNHVVFMLWGSYAQQKGRVIDNKKHLILQAPHPSPLSAHRGFFGCRHFSKANDYLKKHHNTEIIWQLP</sequence>
<evidence type="ECO:0000256" key="10">
    <source>
        <dbReference type="PROSITE-ProRule" id="PRU10072"/>
    </source>
</evidence>
<dbReference type="PANTHER" id="PTHR11264">
    <property type="entry name" value="URACIL-DNA GLYCOSYLASE"/>
    <property type="match status" value="1"/>
</dbReference>
<evidence type="ECO:0000259" key="12">
    <source>
        <dbReference type="SMART" id="SM00986"/>
    </source>
</evidence>
<feature type="domain" description="Uracil-DNA glycosylase-like" evidence="12">
    <location>
        <begin position="55"/>
        <end position="214"/>
    </location>
</feature>
<evidence type="ECO:0000256" key="4">
    <source>
        <dbReference type="ARBA" id="ARBA00012030"/>
    </source>
</evidence>
<dbReference type="RefSeq" id="WP_188365993.1">
    <property type="nucleotide sequence ID" value="NZ_BAABJF010000028.1"/>
</dbReference>
<dbReference type="FunFam" id="3.40.470.10:FF:000001">
    <property type="entry name" value="Uracil-DNA glycosylase"/>
    <property type="match status" value="1"/>
</dbReference>
<dbReference type="CDD" id="cd10027">
    <property type="entry name" value="UDG-F1-like"/>
    <property type="match status" value="1"/>
</dbReference>
<evidence type="ECO:0000256" key="8">
    <source>
        <dbReference type="ARBA" id="ARBA00023204"/>
    </source>
</evidence>
<dbReference type="GO" id="GO:0005737">
    <property type="term" value="C:cytoplasm"/>
    <property type="evidence" value="ECO:0007669"/>
    <property type="project" value="UniProtKB-SubCell"/>
</dbReference>
<gene>
    <name evidence="9 13" type="primary">ung</name>
    <name evidence="13" type="ORF">GCM10011365_23900</name>
</gene>
<comment type="function">
    <text evidence="2 9 11">Excises uracil residues from the DNA which can arise as a result of misincorporation of dUMP residues by DNA polymerase or due to deamination of cytosine.</text>
</comment>
<organism evidence="13 14">
    <name type="scientific">Marinicella pacifica</name>
    <dbReference type="NCBI Taxonomy" id="1171543"/>
    <lineage>
        <taxon>Bacteria</taxon>
        <taxon>Pseudomonadati</taxon>
        <taxon>Pseudomonadota</taxon>
        <taxon>Gammaproteobacteria</taxon>
        <taxon>Lysobacterales</taxon>
        <taxon>Marinicellaceae</taxon>
        <taxon>Marinicella</taxon>
    </lineage>
</organism>
<evidence type="ECO:0000256" key="5">
    <source>
        <dbReference type="ARBA" id="ARBA00018429"/>
    </source>
</evidence>
<keyword evidence="7 9" id="KW-0378">Hydrolase</keyword>
<dbReference type="Gene3D" id="3.40.470.10">
    <property type="entry name" value="Uracil-DNA glycosylase-like domain"/>
    <property type="match status" value="1"/>
</dbReference>
<dbReference type="Pfam" id="PF03167">
    <property type="entry name" value="UDG"/>
    <property type="match status" value="1"/>
</dbReference>
<dbReference type="SMART" id="SM00987">
    <property type="entry name" value="UreE_C"/>
    <property type="match status" value="1"/>
</dbReference>
<dbReference type="HAMAP" id="MF_00148">
    <property type="entry name" value="UDG"/>
    <property type="match status" value="1"/>
</dbReference>
<evidence type="ECO:0000313" key="13">
    <source>
        <dbReference type="EMBL" id="GGG01946.1"/>
    </source>
</evidence>
<dbReference type="EMBL" id="BMEO01000015">
    <property type="protein sequence ID" value="GGG01946.1"/>
    <property type="molecule type" value="Genomic_DNA"/>
</dbReference>
<reference evidence="13" key="1">
    <citation type="journal article" date="2014" name="Int. J. Syst. Evol. Microbiol.">
        <title>Complete genome sequence of Corynebacterium casei LMG S-19264T (=DSM 44701T), isolated from a smear-ripened cheese.</title>
        <authorList>
            <consortium name="US DOE Joint Genome Institute (JGI-PGF)"/>
            <person name="Walter F."/>
            <person name="Albersmeier A."/>
            <person name="Kalinowski J."/>
            <person name="Ruckert C."/>
        </authorList>
    </citation>
    <scope>NUCLEOTIDE SEQUENCE</scope>
    <source>
        <strain evidence="13">CGMCC 1.12181</strain>
    </source>
</reference>
<accession>A0A917FU97</accession>
<dbReference type="AlphaFoldDB" id="A0A917FU97"/>
<evidence type="ECO:0000256" key="2">
    <source>
        <dbReference type="ARBA" id="ARBA00002631"/>
    </source>
</evidence>
<reference evidence="13" key="2">
    <citation type="submission" date="2020-09" db="EMBL/GenBank/DDBJ databases">
        <authorList>
            <person name="Sun Q."/>
            <person name="Zhou Y."/>
        </authorList>
    </citation>
    <scope>NUCLEOTIDE SEQUENCE</scope>
    <source>
        <strain evidence="13">CGMCC 1.12181</strain>
    </source>
</reference>
<dbReference type="NCBIfam" id="NF003588">
    <property type="entry name" value="PRK05254.1-1"/>
    <property type="match status" value="1"/>
</dbReference>
<evidence type="ECO:0000256" key="3">
    <source>
        <dbReference type="ARBA" id="ARBA00008184"/>
    </source>
</evidence>
<evidence type="ECO:0000256" key="11">
    <source>
        <dbReference type="RuleBase" id="RU003780"/>
    </source>
</evidence>
<dbReference type="SMART" id="SM00986">
    <property type="entry name" value="UDG"/>
    <property type="match status" value="1"/>
</dbReference>
<keyword evidence="8 9" id="KW-0234">DNA repair</keyword>
<dbReference type="InterPro" id="IPR005122">
    <property type="entry name" value="Uracil-DNA_glycosylase-like"/>
</dbReference>
<proteinExistence type="inferred from homology"/>
<dbReference type="NCBIfam" id="TIGR00628">
    <property type="entry name" value="ung"/>
    <property type="match status" value="1"/>
</dbReference>
<dbReference type="GO" id="GO:0097510">
    <property type="term" value="P:base-excision repair, AP site formation via deaminated base removal"/>
    <property type="evidence" value="ECO:0007669"/>
    <property type="project" value="TreeGrafter"/>
</dbReference>
<dbReference type="InterPro" id="IPR036895">
    <property type="entry name" value="Uracil-DNA_glycosylase-like_sf"/>
</dbReference>
<keyword evidence="14" id="KW-1185">Reference proteome</keyword>
<dbReference type="PROSITE" id="PS00130">
    <property type="entry name" value="U_DNA_GLYCOSYLASE"/>
    <property type="match status" value="1"/>
</dbReference>
<keyword evidence="9" id="KW-0963">Cytoplasm</keyword>
<comment type="similarity">
    <text evidence="3 9 11">Belongs to the uracil-DNA glycosylase (UDG) superfamily. UNG family.</text>
</comment>
<comment type="catalytic activity">
    <reaction evidence="1 9 11">
        <text>Hydrolyzes single-stranded DNA or mismatched double-stranded DNA and polynucleotides, releasing free uracil.</text>
        <dbReference type="EC" id="3.2.2.27"/>
    </reaction>
</comment>
<dbReference type="NCBIfam" id="NF003589">
    <property type="entry name" value="PRK05254.1-2"/>
    <property type="match status" value="1"/>
</dbReference>
<dbReference type="InterPro" id="IPR002043">
    <property type="entry name" value="UDG_fam1"/>
</dbReference>
<evidence type="ECO:0000313" key="14">
    <source>
        <dbReference type="Proteomes" id="UP000605253"/>
    </source>
</evidence>
<dbReference type="GO" id="GO:0004844">
    <property type="term" value="F:uracil DNA N-glycosylase activity"/>
    <property type="evidence" value="ECO:0007669"/>
    <property type="project" value="UniProtKB-UniRule"/>
</dbReference>
<dbReference type="SUPFAM" id="SSF52141">
    <property type="entry name" value="Uracil-DNA glycosylase-like"/>
    <property type="match status" value="1"/>
</dbReference>
<dbReference type="NCBIfam" id="NF003591">
    <property type="entry name" value="PRK05254.1-4"/>
    <property type="match status" value="1"/>
</dbReference>
<dbReference type="InterPro" id="IPR018085">
    <property type="entry name" value="Ura-DNA_Glyclase_AS"/>
</dbReference>
<dbReference type="NCBIfam" id="NF003592">
    <property type="entry name" value="PRK05254.1-5"/>
    <property type="match status" value="1"/>
</dbReference>
<comment type="caution">
    <text evidence="13">The sequence shown here is derived from an EMBL/GenBank/DDBJ whole genome shotgun (WGS) entry which is preliminary data.</text>
</comment>
<evidence type="ECO:0000256" key="9">
    <source>
        <dbReference type="HAMAP-Rule" id="MF_00148"/>
    </source>
</evidence>
<evidence type="ECO:0000256" key="7">
    <source>
        <dbReference type="ARBA" id="ARBA00022801"/>
    </source>
</evidence>
<keyword evidence="6 9" id="KW-0227">DNA damage</keyword>
<feature type="active site" description="Proton acceptor" evidence="9 10">
    <location>
        <position position="70"/>
    </location>
</feature>
<dbReference type="Proteomes" id="UP000605253">
    <property type="component" value="Unassembled WGS sequence"/>
</dbReference>
<evidence type="ECO:0000256" key="6">
    <source>
        <dbReference type="ARBA" id="ARBA00022763"/>
    </source>
</evidence>
<dbReference type="PANTHER" id="PTHR11264:SF0">
    <property type="entry name" value="URACIL-DNA GLYCOSYLASE"/>
    <property type="match status" value="1"/>
</dbReference>